<dbReference type="PANTHER" id="PTHR30290:SF9">
    <property type="entry name" value="OLIGOPEPTIDE-BINDING PROTEIN APPA"/>
    <property type="match status" value="1"/>
</dbReference>
<organism evidence="6 7">
    <name type="scientific">Nostocoides vanveenii</name>
    <dbReference type="NCBI Taxonomy" id="330835"/>
    <lineage>
        <taxon>Bacteria</taxon>
        <taxon>Bacillati</taxon>
        <taxon>Actinomycetota</taxon>
        <taxon>Actinomycetes</taxon>
        <taxon>Micrococcales</taxon>
        <taxon>Intrasporangiaceae</taxon>
        <taxon>Nostocoides</taxon>
    </lineage>
</organism>
<reference evidence="6 7" key="1">
    <citation type="journal article" date="2019" name="Int. J. Syst. Evol. Microbiol.">
        <title>The Global Catalogue of Microorganisms (GCM) 10K type strain sequencing project: providing services to taxonomists for standard genome sequencing and annotation.</title>
        <authorList>
            <consortium name="The Broad Institute Genomics Platform"/>
            <consortium name="The Broad Institute Genome Sequencing Center for Infectious Disease"/>
            <person name="Wu L."/>
            <person name="Ma J."/>
        </authorList>
    </citation>
    <scope>NUCLEOTIDE SEQUENCE [LARGE SCALE GENOMIC DNA]</scope>
    <source>
        <strain evidence="6 7">JCM 15591</strain>
    </source>
</reference>
<accession>A0ABN2KNE6</accession>
<dbReference type="Gene3D" id="3.40.190.10">
    <property type="entry name" value="Periplasmic binding protein-like II"/>
    <property type="match status" value="1"/>
</dbReference>
<dbReference type="InterPro" id="IPR000914">
    <property type="entry name" value="SBP_5_dom"/>
</dbReference>
<name>A0ABN2KNE6_9MICO</name>
<keyword evidence="7" id="KW-1185">Reference proteome</keyword>
<dbReference type="Gene3D" id="3.90.76.10">
    <property type="entry name" value="Dipeptide-binding Protein, Domain 1"/>
    <property type="match status" value="1"/>
</dbReference>
<evidence type="ECO:0000313" key="6">
    <source>
        <dbReference type="EMBL" id="GAA1760868.1"/>
    </source>
</evidence>
<proteinExistence type="inferred from homology"/>
<evidence type="ECO:0000256" key="2">
    <source>
        <dbReference type="ARBA" id="ARBA00022448"/>
    </source>
</evidence>
<gene>
    <name evidence="6" type="ORF">GCM10009810_20540</name>
</gene>
<feature type="domain" description="Solute-binding protein family 5" evidence="5">
    <location>
        <begin position="99"/>
        <end position="486"/>
    </location>
</feature>
<sequence>MKLSRKTATPVVLASVVALGLAGCAKSDRETGSTGTSGSTGSSATSGGGGGAASDTFTFGAAGAPEVFDPFYASDGETFRVTRQMMQGLLGIKDGTADPEPELAESWEPSADGLSWTFKLRQGVKFTDGETFNAEAVCYNFERMFTQNEVAAAGPAEYWAYTMGGFKGGKDDSLYKSCEVKDDATVVLNLTRVTSDFPVLLTLDSFSMQSPKALKDGDANNVAKEGEGFKYPAYAMAPVGTGPYKLDKYDQANKTITLVRNDDYWGDKAKTAKLIFKIIPDESTRRQELEAGSINAYDLPNPVDWKALEDGGNQVLVRPAFNILYMGFNPDKNPKLKDLRVRKAIYMALNREQMVQSQLPEGATVATQFMPDTVAGYNKDLQPVKYDPEGAKALLKEAGAEGMTLQFAYPSEVSRPYMPDPQKIHEALAANLADIGIKVEAVTKPWNGGYLDGVDNGQFDAWLLGWTGDYNSANNFIGTFFSSDTNDFHTYANDWGKTLTSELRKADGVVDEAERTTTYEALNKKIMEEYLPGLPISHSPPALVVGKGVSGVTASPLTAEMFDQVVVTKS</sequence>
<keyword evidence="2" id="KW-0813">Transport</keyword>
<dbReference type="Gene3D" id="3.10.105.10">
    <property type="entry name" value="Dipeptide-binding Protein, Domain 3"/>
    <property type="match status" value="1"/>
</dbReference>
<dbReference type="CDD" id="cd08493">
    <property type="entry name" value="PBP2_DppA_like"/>
    <property type="match status" value="1"/>
</dbReference>
<keyword evidence="3" id="KW-0732">Signal</keyword>
<dbReference type="RefSeq" id="WP_344065700.1">
    <property type="nucleotide sequence ID" value="NZ_BAAAPN010000047.1"/>
</dbReference>
<dbReference type="Pfam" id="PF00496">
    <property type="entry name" value="SBP_bac_5"/>
    <property type="match status" value="1"/>
</dbReference>
<dbReference type="SUPFAM" id="SSF53850">
    <property type="entry name" value="Periplasmic binding protein-like II"/>
    <property type="match status" value="1"/>
</dbReference>
<feature type="region of interest" description="Disordered" evidence="4">
    <location>
        <begin position="27"/>
        <end position="50"/>
    </location>
</feature>
<evidence type="ECO:0000313" key="7">
    <source>
        <dbReference type="Proteomes" id="UP001501475"/>
    </source>
</evidence>
<dbReference type="InterPro" id="IPR039424">
    <property type="entry name" value="SBP_5"/>
</dbReference>
<comment type="caution">
    <text evidence="6">The sequence shown here is derived from an EMBL/GenBank/DDBJ whole genome shotgun (WGS) entry which is preliminary data.</text>
</comment>
<protein>
    <submittedName>
        <fullName evidence="6">ABC transporter substrate-binding protein</fullName>
    </submittedName>
</protein>
<dbReference type="InterPro" id="IPR030678">
    <property type="entry name" value="Peptide/Ni-bd"/>
</dbReference>
<feature type="compositionally biased region" description="Low complexity" evidence="4">
    <location>
        <begin position="32"/>
        <end position="45"/>
    </location>
</feature>
<evidence type="ECO:0000259" key="5">
    <source>
        <dbReference type="Pfam" id="PF00496"/>
    </source>
</evidence>
<dbReference type="PROSITE" id="PS51257">
    <property type="entry name" value="PROKAR_LIPOPROTEIN"/>
    <property type="match status" value="1"/>
</dbReference>
<evidence type="ECO:0000256" key="1">
    <source>
        <dbReference type="ARBA" id="ARBA00005695"/>
    </source>
</evidence>
<dbReference type="EMBL" id="BAAAPN010000047">
    <property type="protein sequence ID" value="GAA1760868.1"/>
    <property type="molecule type" value="Genomic_DNA"/>
</dbReference>
<dbReference type="PIRSF" id="PIRSF002741">
    <property type="entry name" value="MppA"/>
    <property type="match status" value="1"/>
</dbReference>
<evidence type="ECO:0000256" key="4">
    <source>
        <dbReference type="SAM" id="MobiDB-lite"/>
    </source>
</evidence>
<dbReference type="Proteomes" id="UP001501475">
    <property type="component" value="Unassembled WGS sequence"/>
</dbReference>
<dbReference type="PANTHER" id="PTHR30290">
    <property type="entry name" value="PERIPLASMIC BINDING COMPONENT OF ABC TRANSPORTER"/>
    <property type="match status" value="1"/>
</dbReference>
<comment type="similarity">
    <text evidence="1">Belongs to the bacterial solute-binding protein 5 family.</text>
</comment>
<evidence type="ECO:0000256" key="3">
    <source>
        <dbReference type="ARBA" id="ARBA00022729"/>
    </source>
</evidence>